<keyword evidence="7" id="KW-1185">Reference proteome</keyword>
<proteinExistence type="predicted"/>
<keyword evidence="3" id="KW-0472">Membrane</keyword>
<dbReference type="EMBL" id="CAMXCT030000657">
    <property type="protein sequence ID" value="CAL4769047.1"/>
    <property type="molecule type" value="Genomic_DNA"/>
</dbReference>
<dbReference type="OrthoDB" id="432685at2759"/>
<keyword evidence="3" id="KW-0812">Transmembrane</keyword>
<dbReference type="Pfam" id="PF00005">
    <property type="entry name" value="ABC_tran"/>
    <property type="match status" value="1"/>
</dbReference>
<reference evidence="6 7" key="2">
    <citation type="submission" date="2024-05" db="EMBL/GenBank/DDBJ databases">
        <authorList>
            <person name="Chen Y."/>
            <person name="Shah S."/>
            <person name="Dougan E. K."/>
            <person name="Thang M."/>
            <person name="Chan C."/>
        </authorList>
    </citation>
    <scope>NUCLEOTIDE SEQUENCE [LARGE SCALE GENOMIC DNA]</scope>
</reference>
<dbReference type="InterPro" id="IPR005226">
    <property type="entry name" value="UPF0014_fam"/>
</dbReference>
<evidence type="ECO:0000256" key="3">
    <source>
        <dbReference type="SAM" id="Phobius"/>
    </source>
</evidence>
<gene>
    <name evidence="5" type="ORF">C1SCF055_LOCUS9496</name>
</gene>
<evidence type="ECO:0000256" key="2">
    <source>
        <dbReference type="ARBA" id="ARBA00022840"/>
    </source>
</evidence>
<evidence type="ECO:0000256" key="1">
    <source>
        <dbReference type="ARBA" id="ARBA00022741"/>
    </source>
</evidence>
<keyword evidence="1" id="KW-0547">Nucleotide-binding</keyword>
<evidence type="ECO:0000313" key="5">
    <source>
        <dbReference type="EMBL" id="CAI3981735.1"/>
    </source>
</evidence>
<feature type="domain" description="ABC transporter" evidence="4">
    <location>
        <begin position="183"/>
        <end position="387"/>
    </location>
</feature>
<keyword evidence="2" id="KW-0067">ATP-binding</keyword>
<dbReference type="Pfam" id="PF03649">
    <property type="entry name" value="UPF0014"/>
    <property type="match status" value="1"/>
</dbReference>
<dbReference type="SMART" id="SM00382">
    <property type="entry name" value="AAA"/>
    <property type="match status" value="1"/>
</dbReference>
<dbReference type="PROSITE" id="PS50893">
    <property type="entry name" value="ABC_TRANSPORTER_2"/>
    <property type="match status" value="1"/>
</dbReference>
<dbReference type="GO" id="GO:0016887">
    <property type="term" value="F:ATP hydrolysis activity"/>
    <property type="evidence" value="ECO:0007669"/>
    <property type="project" value="InterPro"/>
</dbReference>
<dbReference type="Proteomes" id="UP001152797">
    <property type="component" value="Unassembled WGS sequence"/>
</dbReference>
<dbReference type="EMBL" id="CAMXCT010000657">
    <property type="protein sequence ID" value="CAI3981735.1"/>
    <property type="molecule type" value="Genomic_DNA"/>
</dbReference>
<feature type="transmembrane region" description="Helical" evidence="3">
    <location>
        <begin position="91"/>
        <end position="117"/>
    </location>
</feature>
<dbReference type="AlphaFoldDB" id="A0A9P1BYA8"/>
<protein>
    <recommendedName>
        <fullName evidence="4">ABC transporter domain-containing protein</fullName>
    </recommendedName>
</protein>
<accession>A0A9P1BYA8</accession>
<comment type="caution">
    <text evidence="5">The sequence shown here is derived from an EMBL/GenBank/DDBJ whole genome shotgun (WGS) entry which is preliminary data.</text>
</comment>
<keyword evidence="3" id="KW-1133">Transmembrane helix</keyword>
<dbReference type="SUPFAM" id="SSF52540">
    <property type="entry name" value="P-loop containing nucleoside triphosphate hydrolases"/>
    <property type="match status" value="1"/>
</dbReference>
<name>A0A9P1BYA8_9DINO</name>
<dbReference type="InterPro" id="IPR027417">
    <property type="entry name" value="P-loop_NTPase"/>
</dbReference>
<organism evidence="5">
    <name type="scientific">Cladocopium goreaui</name>
    <dbReference type="NCBI Taxonomy" id="2562237"/>
    <lineage>
        <taxon>Eukaryota</taxon>
        <taxon>Sar</taxon>
        <taxon>Alveolata</taxon>
        <taxon>Dinophyceae</taxon>
        <taxon>Suessiales</taxon>
        <taxon>Symbiodiniaceae</taxon>
        <taxon>Cladocopium</taxon>
    </lineage>
</organism>
<evidence type="ECO:0000313" key="7">
    <source>
        <dbReference type="Proteomes" id="UP001152797"/>
    </source>
</evidence>
<sequence length="388" mass="41760">MLINNSLSGVALALNAMIDHLYNHKEQVEVLLAFGASPWEAAWPGFVKSVQAALIPAINGMNVVGLVSIPGMMTGQILGGAPPMKAAKYQIVITFLISGSSFAALCLICAFTIQAFFDHQGRHDDSEVKPQSRLNIAKLLDLSRLCPSKTKVPQATVAATPLLADSASPLVLQPSWEKPGEGDVILDLSLEGLVGKLRPLKVQLKVRGGQVLCLMGPSGVGKSTILKWIADLTSSQSSRSLRGQSETIMPQRWRREVLYLHQIKAPLPGTPATFIQAVEKLQANAGRPPLQVAPLLQSIGLEESMLERPWSELSGGENQRMMFAIAMATAPACLVLDEPTSALDEASKLLVEEMLKKRGNDSCIIMATHDAQQAERVGSSLWTFSVTP</sequence>
<dbReference type="InterPro" id="IPR003439">
    <property type="entry name" value="ABC_transporter-like_ATP-bd"/>
</dbReference>
<reference evidence="5" key="1">
    <citation type="submission" date="2022-10" db="EMBL/GenBank/DDBJ databases">
        <authorList>
            <person name="Chen Y."/>
            <person name="Dougan E. K."/>
            <person name="Chan C."/>
            <person name="Rhodes N."/>
            <person name="Thang M."/>
        </authorList>
    </citation>
    <scope>NUCLEOTIDE SEQUENCE</scope>
</reference>
<dbReference type="Gene3D" id="3.40.50.300">
    <property type="entry name" value="P-loop containing nucleotide triphosphate hydrolases"/>
    <property type="match status" value="1"/>
</dbReference>
<dbReference type="EMBL" id="CAMXCT020000657">
    <property type="protein sequence ID" value="CAL1135110.1"/>
    <property type="molecule type" value="Genomic_DNA"/>
</dbReference>
<evidence type="ECO:0000259" key="4">
    <source>
        <dbReference type="PROSITE" id="PS50893"/>
    </source>
</evidence>
<dbReference type="PANTHER" id="PTHR43119:SF1">
    <property type="entry name" value="ABC TRANSPORTER DOMAIN-CONTAINING PROTEIN"/>
    <property type="match status" value="1"/>
</dbReference>
<dbReference type="InterPro" id="IPR003593">
    <property type="entry name" value="AAA+_ATPase"/>
</dbReference>
<evidence type="ECO:0000313" key="6">
    <source>
        <dbReference type="EMBL" id="CAL4769047.1"/>
    </source>
</evidence>
<dbReference type="PANTHER" id="PTHR43119">
    <property type="entry name" value="ABC TRANSPORT PROTEIN ATP-BINDING COMPONENT-RELATED"/>
    <property type="match status" value="1"/>
</dbReference>
<dbReference type="GO" id="GO:0005524">
    <property type="term" value="F:ATP binding"/>
    <property type="evidence" value="ECO:0007669"/>
    <property type="project" value="UniProtKB-KW"/>
</dbReference>